<organism evidence="1">
    <name type="scientific">marine sediment metagenome</name>
    <dbReference type="NCBI Taxonomy" id="412755"/>
    <lineage>
        <taxon>unclassified sequences</taxon>
        <taxon>metagenomes</taxon>
        <taxon>ecological metagenomes</taxon>
    </lineage>
</organism>
<protein>
    <submittedName>
        <fullName evidence="1">Uncharacterized protein</fullName>
    </submittedName>
</protein>
<accession>A0A0F9JBB4</accession>
<comment type="caution">
    <text evidence="1">The sequence shown here is derived from an EMBL/GenBank/DDBJ whole genome shotgun (WGS) entry which is preliminary data.</text>
</comment>
<name>A0A0F9JBB4_9ZZZZ</name>
<reference evidence="1" key="1">
    <citation type="journal article" date="2015" name="Nature">
        <title>Complex archaea that bridge the gap between prokaryotes and eukaryotes.</title>
        <authorList>
            <person name="Spang A."/>
            <person name="Saw J.H."/>
            <person name="Jorgensen S.L."/>
            <person name="Zaremba-Niedzwiedzka K."/>
            <person name="Martijn J."/>
            <person name="Lind A.E."/>
            <person name="van Eijk R."/>
            <person name="Schleper C."/>
            <person name="Guy L."/>
            <person name="Ettema T.J."/>
        </authorList>
    </citation>
    <scope>NUCLEOTIDE SEQUENCE</scope>
</reference>
<gene>
    <name evidence="1" type="ORF">LCGC14_1474590</name>
</gene>
<dbReference type="AlphaFoldDB" id="A0A0F9JBB4"/>
<dbReference type="EMBL" id="LAZR01010410">
    <property type="protein sequence ID" value="KKM67099.1"/>
    <property type="molecule type" value="Genomic_DNA"/>
</dbReference>
<proteinExistence type="predicted"/>
<evidence type="ECO:0000313" key="1">
    <source>
        <dbReference type="EMBL" id="KKM67099.1"/>
    </source>
</evidence>
<sequence>MGTILLIFQIGSVLSSEQESTPTISKTAYHSRALDVKLDKCLHRTKVIYFEGTIENHGEYAYGYVRVRLAVEIDGKEVGTDSWFINSDILRPGASSTWNGHVRVSLDFLDFFGAGCSFKLESFQVIPN</sequence>